<dbReference type="PANTHER" id="PTHR10903">
    <property type="entry name" value="GTPASE, IMAP FAMILY MEMBER-RELATED"/>
    <property type="match status" value="1"/>
</dbReference>
<sequence>MASLDSAASSEGRPALRLVLLGRTGSGRSASANTILGRSAFPSSASPRSLTHHCQTHSGTAMGRNLDVTDTPGLFHTGLSPQEVTEELLRGLLVLAAPGPHALLVTLRPGRYTQEERRALGWLRAVLGPRAPEFTLLLLTWGEEGLQGRGPGDFLEESEELREFARSCRGGWHLLENRGGEAGRREQRGQVQTLLEKVERMVEENGGGFYSNEMLRDAGGSVREVQEERIPGGERSWEDLGEEEAKRGGRGEEEARRGGREERRGEERRWSSVDDRGRREEEERKREEEAARRKEEREFWSELLTAVGRGAAEGAGLLEKGEGQAGKMPGIGKALKKVSTMATSPLSVTSAARAVGGAVREGGRVLFKHRKALRP</sequence>
<dbReference type="OrthoDB" id="431287at2759"/>
<dbReference type="Gene3D" id="3.40.50.300">
    <property type="entry name" value="P-loop containing nucleotide triphosphate hydrolases"/>
    <property type="match status" value="1"/>
</dbReference>
<dbReference type="RefSeq" id="XP_030234726.1">
    <property type="nucleotide sequence ID" value="XM_030378866.1"/>
</dbReference>
<protein>
    <submittedName>
        <fullName evidence="6">GTPase IMAP family member 7-like</fullName>
    </submittedName>
</protein>
<evidence type="ECO:0000256" key="2">
    <source>
        <dbReference type="ARBA" id="ARBA00022741"/>
    </source>
</evidence>
<evidence type="ECO:0000313" key="6">
    <source>
        <dbReference type="Ensembl" id="ENSGMOP00000028266.1"/>
    </source>
</evidence>
<feature type="region of interest" description="Disordered" evidence="4">
    <location>
        <begin position="38"/>
        <end position="63"/>
    </location>
</feature>
<name>A0A8C5A7Z6_GADMO</name>
<organism evidence="6 7">
    <name type="scientific">Gadus morhua</name>
    <name type="common">Atlantic cod</name>
    <dbReference type="NCBI Taxonomy" id="8049"/>
    <lineage>
        <taxon>Eukaryota</taxon>
        <taxon>Metazoa</taxon>
        <taxon>Chordata</taxon>
        <taxon>Craniata</taxon>
        <taxon>Vertebrata</taxon>
        <taxon>Euteleostomi</taxon>
        <taxon>Actinopterygii</taxon>
        <taxon>Neopterygii</taxon>
        <taxon>Teleostei</taxon>
        <taxon>Neoteleostei</taxon>
        <taxon>Acanthomorphata</taxon>
        <taxon>Zeiogadaria</taxon>
        <taxon>Gadariae</taxon>
        <taxon>Gadiformes</taxon>
        <taxon>Gadoidei</taxon>
        <taxon>Gadidae</taxon>
        <taxon>Gadus</taxon>
    </lineage>
</organism>
<dbReference type="GeneTree" id="ENSGT01140000282522"/>
<reference evidence="6" key="1">
    <citation type="submission" date="2025-08" db="UniProtKB">
        <authorList>
            <consortium name="Ensembl"/>
        </authorList>
    </citation>
    <scope>IDENTIFICATION</scope>
</reference>
<evidence type="ECO:0000256" key="3">
    <source>
        <dbReference type="ARBA" id="ARBA00023134"/>
    </source>
</evidence>
<feature type="region of interest" description="Disordered" evidence="4">
    <location>
        <begin position="220"/>
        <end position="295"/>
    </location>
</feature>
<dbReference type="AlphaFoldDB" id="A0A8C5A7Z6"/>
<gene>
    <name evidence="6" type="primary">LOC115559778</name>
</gene>
<dbReference type="InterPro" id="IPR006703">
    <property type="entry name" value="G_AIG1"/>
</dbReference>
<comment type="similarity">
    <text evidence="1">Belongs to the TRAFAC class TrmE-Era-EngA-EngB-Septin-like GTPase superfamily. AIG1/Toc34/Toc159-like paraseptin GTPase family. IAN subfamily.</text>
</comment>
<keyword evidence="2" id="KW-0547">Nucleotide-binding</keyword>
<feature type="compositionally biased region" description="Basic and acidic residues" evidence="4">
    <location>
        <begin position="224"/>
        <end position="295"/>
    </location>
</feature>
<evidence type="ECO:0000313" key="7">
    <source>
        <dbReference type="Proteomes" id="UP000694546"/>
    </source>
</evidence>
<keyword evidence="7" id="KW-1185">Reference proteome</keyword>
<dbReference type="Proteomes" id="UP000694546">
    <property type="component" value="Chromosome 2"/>
</dbReference>
<accession>A0A8C5A7Z6</accession>
<dbReference type="PROSITE" id="PS51720">
    <property type="entry name" value="G_AIG1"/>
    <property type="match status" value="1"/>
</dbReference>
<keyword evidence="3" id="KW-0342">GTP-binding</keyword>
<evidence type="ECO:0000256" key="4">
    <source>
        <dbReference type="SAM" id="MobiDB-lite"/>
    </source>
</evidence>
<evidence type="ECO:0000256" key="1">
    <source>
        <dbReference type="ARBA" id="ARBA00008535"/>
    </source>
</evidence>
<dbReference type="SUPFAM" id="SSF52540">
    <property type="entry name" value="P-loop containing nucleoside triphosphate hydrolases"/>
    <property type="match status" value="1"/>
</dbReference>
<dbReference type="Ensembl" id="ENSGMOT00000066532.1">
    <property type="protein sequence ID" value="ENSGMOP00000028266.1"/>
    <property type="gene ID" value="ENSGMOG00000029843.1"/>
</dbReference>
<feature type="compositionally biased region" description="Low complexity" evidence="4">
    <location>
        <begin position="38"/>
        <end position="49"/>
    </location>
</feature>
<dbReference type="OMA" id="YSNEMFK"/>
<dbReference type="Pfam" id="PF04548">
    <property type="entry name" value="AIG1"/>
    <property type="match status" value="1"/>
</dbReference>
<dbReference type="PANTHER" id="PTHR10903:SF188">
    <property type="entry name" value="GTPASE IMAP FAMILY MEMBER 2-LIKE-RELATED"/>
    <property type="match status" value="1"/>
</dbReference>
<proteinExistence type="inferred from homology"/>
<dbReference type="InterPro" id="IPR045058">
    <property type="entry name" value="GIMA/IAN/Toc"/>
</dbReference>
<reference evidence="6" key="2">
    <citation type="submission" date="2025-09" db="UniProtKB">
        <authorList>
            <consortium name="Ensembl"/>
        </authorList>
    </citation>
    <scope>IDENTIFICATION</scope>
</reference>
<dbReference type="InterPro" id="IPR027417">
    <property type="entry name" value="P-loop_NTPase"/>
</dbReference>
<feature type="domain" description="AIG1-type G" evidence="5">
    <location>
        <begin position="13"/>
        <end position="219"/>
    </location>
</feature>
<dbReference type="GO" id="GO:0005525">
    <property type="term" value="F:GTP binding"/>
    <property type="evidence" value="ECO:0007669"/>
    <property type="project" value="UniProtKB-KW"/>
</dbReference>
<dbReference type="GeneID" id="115559778"/>
<evidence type="ECO:0000259" key="5">
    <source>
        <dbReference type="PROSITE" id="PS51720"/>
    </source>
</evidence>